<name>A0A4R6P4G7_NOCIG</name>
<evidence type="ECO:0000313" key="1">
    <source>
        <dbReference type="EMBL" id="TDP30809.1"/>
    </source>
</evidence>
<gene>
    <name evidence="1" type="ORF">DFR75_11016</name>
</gene>
<proteinExistence type="predicted"/>
<reference evidence="1 2" key="1">
    <citation type="submission" date="2019-03" db="EMBL/GenBank/DDBJ databases">
        <title>Genomic Encyclopedia of Type Strains, Phase IV (KMG-IV): sequencing the most valuable type-strain genomes for metagenomic binning, comparative biology and taxonomic classification.</title>
        <authorList>
            <person name="Goeker M."/>
        </authorList>
    </citation>
    <scope>NUCLEOTIDE SEQUENCE [LARGE SCALE GENOMIC DNA]</scope>
    <source>
        <strain evidence="1 2">DSM 44496</strain>
    </source>
</reference>
<dbReference type="PANTHER" id="PTHR38733:SF1">
    <property type="entry name" value="TYPE IV METHYL-DIRECTED RESTRICTION ENZYME ECOKMCRBC"/>
    <property type="match status" value="1"/>
</dbReference>
<dbReference type="Proteomes" id="UP000295087">
    <property type="component" value="Unassembled WGS sequence"/>
</dbReference>
<accession>A0A4R6P4G7</accession>
<sequence>MIERAEVRISEYASVSVADDQLTAADLVRLRALQDRRRFSVEQSRTGWRLTARATVGVLNLDRIRLVIDPKLTFTGESLIRWLCYALAAPVPHDATAREWSVSRTGFADIVAAALLHECRILARDGLRRDYVRTQQLAPVLRGRFDAVSQATRRYGMLDQLHLDTFDRSPTIWENEVCGHALRAARAMVSDPVLAQRLSVLAAEFPASGRVSGAVRALNRATYTRLNRRYRPAHVWAGLVLRAGGVTDLLTDVGSTAESLLLDLPTLWETAVARILADAAPPGATTATATKITVTGDISTRTFRPDVVVTFRPTTAPHYFPVDAKYKRYEGNSVSADDTHQLLTYISGYSPTDTPEAAIIHPATHRHSHRTLRIRGNNRHLGTIHTIGIDVDRSPASSAAWLRSELWGPESSQHTAS</sequence>
<protein>
    <submittedName>
        <fullName evidence="1">5-methylcytosine-specific restriction enzyme subunit McrC</fullName>
    </submittedName>
</protein>
<dbReference type="PANTHER" id="PTHR38733">
    <property type="entry name" value="PROTEIN MCRC"/>
    <property type="match status" value="1"/>
</dbReference>
<comment type="caution">
    <text evidence="1">The sequence shown here is derived from an EMBL/GenBank/DDBJ whole genome shotgun (WGS) entry which is preliminary data.</text>
</comment>
<keyword evidence="2" id="KW-1185">Reference proteome</keyword>
<dbReference type="AlphaFoldDB" id="A0A4R6P4G7"/>
<dbReference type="EMBL" id="SNXK01000010">
    <property type="protein sequence ID" value="TDP30809.1"/>
    <property type="molecule type" value="Genomic_DNA"/>
</dbReference>
<evidence type="ECO:0000313" key="2">
    <source>
        <dbReference type="Proteomes" id="UP000295087"/>
    </source>
</evidence>
<organism evidence="1 2">
    <name type="scientific">Nocardia ignorata</name>
    <dbReference type="NCBI Taxonomy" id="145285"/>
    <lineage>
        <taxon>Bacteria</taxon>
        <taxon>Bacillati</taxon>
        <taxon>Actinomycetota</taxon>
        <taxon>Actinomycetes</taxon>
        <taxon>Mycobacteriales</taxon>
        <taxon>Nocardiaceae</taxon>
        <taxon>Nocardia</taxon>
    </lineage>
</organism>
<dbReference type="Pfam" id="PF10117">
    <property type="entry name" value="McrBC"/>
    <property type="match status" value="1"/>
</dbReference>
<dbReference type="InterPro" id="IPR019292">
    <property type="entry name" value="McrC"/>
</dbReference>